<evidence type="ECO:0000256" key="1">
    <source>
        <dbReference type="SAM" id="Phobius"/>
    </source>
</evidence>
<keyword evidence="1" id="KW-0812">Transmembrane</keyword>
<organism evidence="2 3">
    <name type="scientific">Naematelia encephala</name>
    <dbReference type="NCBI Taxonomy" id="71784"/>
    <lineage>
        <taxon>Eukaryota</taxon>
        <taxon>Fungi</taxon>
        <taxon>Dikarya</taxon>
        <taxon>Basidiomycota</taxon>
        <taxon>Agaricomycotina</taxon>
        <taxon>Tremellomycetes</taxon>
        <taxon>Tremellales</taxon>
        <taxon>Naemateliaceae</taxon>
        <taxon>Naematelia</taxon>
    </lineage>
</organism>
<dbReference type="EMBL" id="MCFC01000013">
    <property type="protein sequence ID" value="ORY31763.1"/>
    <property type="molecule type" value="Genomic_DNA"/>
</dbReference>
<keyword evidence="1" id="KW-0472">Membrane</keyword>
<dbReference type="Proteomes" id="UP000193986">
    <property type="component" value="Unassembled WGS sequence"/>
</dbReference>
<feature type="transmembrane region" description="Helical" evidence="1">
    <location>
        <begin position="39"/>
        <end position="55"/>
    </location>
</feature>
<accession>A0A1Y2BAC9</accession>
<dbReference type="InParanoid" id="A0A1Y2BAC9"/>
<reference evidence="2 3" key="1">
    <citation type="submission" date="2016-07" db="EMBL/GenBank/DDBJ databases">
        <title>Pervasive Adenine N6-methylation of Active Genes in Fungi.</title>
        <authorList>
            <consortium name="DOE Joint Genome Institute"/>
            <person name="Mondo S.J."/>
            <person name="Dannebaum R.O."/>
            <person name="Kuo R.C."/>
            <person name="Labutti K."/>
            <person name="Haridas S."/>
            <person name="Kuo A."/>
            <person name="Salamov A."/>
            <person name="Ahrendt S.R."/>
            <person name="Lipzen A."/>
            <person name="Sullivan W."/>
            <person name="Andreopoulos W.B."/>
            <person name="Clum A."/>
            <person name="Lindquist E."/>
            <person name="Daum C."/>
            <person name="Ramamoorthy G.K."/>
            <person name="Gryganskyi A."/>
            <person name="Culley D."/>
            <person name="Magnuson J.K."/>
            <person name="James T.Y."/>
            <person name="O'Malley M.A."/>
            <person name="Stajich J.E."/>
            <person name="Spatafora J.W."/>
            <person name="Visel A."/>
            <person name="Grigoriev I.V."/>
        </authorList>
    </citation>
    <scope>NUCLEOTIDE SEQUENCE [LARGE SCALE GENOMIC DNA]</scope>
    <source>
        <strain evidence="2 3">68-887.2</strain>
    </source>
</reference>
<protein>
    <submittedName>
        <fullName evidence="2">Uncharacterized protein</fullName>
    </submittedName>
</protein>
<feature type="transmembrane region" description="Helical" evidence="1">
    <location>
        <begin position="7"/>
        <end position="27"/>
    </location>
</feature>
<name>A0A1Y2BAC9_9TREE</name>
<keyword evidence="3" id="KW-1185">Reference proteome</keyword>
<evidence type="ECO:0000313" key="3">
    <source>
        <dbReference type="Proteomes" id="UP000193986"/>
    </source>
</evidence>
<proteinExistence type="predicted"/>
<gene>
    <name evidence="2" type="ORF">BCR39DRAFT_525267</name>
</gene>
<evidence type="ECO:0000313" key="2">
    <source>
        <dbReference type="EMBL" id="ORY31763.1"/>
    </source>
</evidence>
<sequence>MQLDVFRLIYCGLKLKITSFFCFLWSWSCLPEPHQDVPFTFVSALSLIVGIISFHDGDARHGISRLGNIDVLA</sequence>
<comment type="caution">
    <text evidence="2">The sequence shown here is derived from an EMBL/GenBank/DDBJ whole genome shotgun (WGS) entry which is preliminary data.</text>
</comment>
<keyword evidence="1" id="KW-1133">Transmembrane helix</keyword>
<dbReference type="AlphaFoldDB" id="A0A1Y2BAC9"/>